<keyword evidence="5 9" id="KW-0028">Amino-acid biosynthesis</keyword>
<dbReference type="InterPro" id="IPR001240">
    <property type="entry name" value="PRAI_dom"/>
</dbReference>
<dbReference type="PANTHER" id="PTHR42894:SF1">
    <property type="entry name" value="N-(5'-PHOSPHORIBOSYL)ANTHRANILATE ISOMERASE"/>
    <property type="match status" value="1"/>
</dbReference>
<comment type="pathway">
    <text evidence="2 9">Amino-acid biosynthesis; L-tryptophan biosynthesis; L-tryptophan from chorismate: step 3/5.</text>
</comment>
<evidence type="ECO:0000256" key="2">
    <source>
        <dbReference type="ARBA" id="ARBA00004664"/>
    </source>
</evidence>
<dbReference type="RefSeq" id="WP_343959630.1">
    <property type="nucleotide sequence ID" value="NZ_BAAAKZ010000003.1"/>
</dbReference>
<comment type="similarity">
    <text evidence="9">Belongs to the TrpF family.</text>
</comment>
<reference evidence="12" key="1">
    <citation type="journal article" date="2019" name="Int. J. Syst. Evol. Microbiol.">
        <title>The Global Catalogue of Microorganisms (GCM) 10K type strain sequencing project: providing services to taxonomists for standard genome sequencing and annotation.</title>
        <authorList>
            <consortium name="The Broad Institute Genomics Platform"/>
            <consortium name="The Broad Institute Genome Sequencing Center for Infectious Disease"/>
            <person name="Wu L."/>
            <person name="Ma J."/>
        </authorList>
    </citation>
    <scope>NUCLEOTIDE SEQUENCE [LARGE SCALE GENOMIC DNA]</scope>
    <source>
        <strain evidence="12">CCUG 50213</strain>
    </source>
</reference>
<dbReference type="Proteomes" id="UP001597181">
    <property type="component" value="Unassembled WGS sequence"/>
</dbReference>
<dbReference type="InterPro" id="IPR013785">
    <property type="entry name" value="Aldolase_TIM"/>
</dbReference>
<dbReference type="Gene3D" id="3.20.20.70">
    <property type="entry name" value="Aldolase class I"/>
    <property type="match status" value="1"/>
</dbReference>
<dbReference type="GO" id="GO:0016853">
    <property type="term" value="F:isomerase activity"/>
    <property type="evidence" value="ECO:0007669"/>
    <property type="project" value="UniProtKB-KW"/>
</dbReference>
<dbReference type="InterPro" id="IPR011060">
    <property type="entry name" value="RibuloseP-bd_barrel"/>
</dbReference>
<dbReference type="InterPro" id="IPR044643">
    <property type="entry name" value="TrpF_fam"/>
</dbReference>
<keyword evidence="8 9" id="KW-0413">Isomerase</keyword>
<dbReference type="PANTHER" id="PTHR42894">
    <property type="entry name" value="N-(5'-PHOSPHORIBOSYL)ANTHRANILATE ISOMERASE"/>
    <property type="match status" value="1"/>
</dbReference>
<evidence type="ECO:0000259" key="10">
    <source>
        <dbReference type="Pfam" id="PF00697"/>
    </source>
</evidence>
<evidence type="ECO:0000256" key="7">
    <source>
        <dbReference type="ARBA" id="ARBA00023141"/>
    </source>
</evidence>
<proteinExistence type="inferred from homology"/>
<dbReference type="Pfam" id="PF00697">
    <property type="entry name" value="PRAI"/>
    <property type="match status" value="1"/>
</dbReference>
<evidence type="ECO:0000256" key="5">
    <source>
        <dbReference type="ARBA" id="ARBA00022605"/>
    </source>
</evidence>
<name>A0ABW3TK28_9MICO</name>
<accession>A0ABW3TK28</accession>
<sequence>MYIKICGLTDSNHAAHAARSGADAVGVVMSEPSPRHATAAQASAVLSAAREASPGVDTVLVVREMPAVEAASTAQRLGFDVLQLHGGYSADDFAAAAKIHPRIWRAASLARDPGLRAGDFGEERLLVDGAAAGSGEPWDLGLLAGQTLGDNWLLAGGLSPANVAEAIAIARPSGVDVSSGVEIAPGVKSSSLISAFITAARAGGATVAGDT</sequence>
<evidence type="ECO:0000256" key="4">
    <source>
        <dbReference type="ARBA" id="ARBA00022272"/>
    </source>
</evidence>
<evidence type="ECO:0000256" key="9">
    <source>
        <dbReference type="HAMAP-Rule" id="MF_00135"/>
    </source>
</evidence>
<protein>
    <recommendedName>
        <fullName evidence="4 9">N-(5'-phosphoribosyl)anthranilate isomerase</fullName>
        <shortName evidence="9">PRAI</shortName>
        <ecNumber evidence="3 9">5.3.1.24</ecNumber>
    </recommendedName>
</protein>
<gene>
    <name evidence="9" type="primary">trpF</name>
    <name evidence="11" type="ORF">ACFQ3U_03455</name>
</gene>
<evidence type="ECO:0000313" key="12">
    <source>
        <dbReference type="Proteomes" id="UP001597181"/>
    </source>
</evidence>
<comment type="catalytic activity">
    <reaction evidence="1 9">
        <text>N-(5-phospho-beta-D-ribosyl)anthranilate = 1-(2-carboxyphenylamino)-1-deoxy-D-ribulose 5-phosphate</text>
        <dbReference type="Rhea" id="RHEA:21540"/>
        <dbReference type="ChEBI" id="CHEBI:18277"/>
        <dbReference type="ChEBI" id="CHEBI:58613"/>
        <dbReference type="EC" id="5.3.1.24"/>
    </reaction>
</comment>
<evidence type="ECO:0000256" key="6">
    <source>
        <dbReference type="ARBA" id="ARBA00022822"/>
    </source>
</evidence>
<dbReference type="SUPFAM" id="SSF51366">
    <property type="entry name" value="Ribulose-phoshate binding barrel"/>
    <property type="match status" value="1"/>
</dbReference>
<keyword evidence="7 9" id="KW-0057">Aromatic amino acid biosynthesis</keyword>
<evidence type="ECO:0000256" key="1">
    <source>
        <dbReference type="ARBA" id="ARBA00001164"/>
    </source>
</evidence>
<keyword evidence="6 9" id="KW-0822">Tryptophan biosynthesis</keyword>
<dbReference type="EC" id="5.3.1.24" evidence="3 9"/>
<organism evidence="11 12">
    <name type="scientific">Leucobacter albus</name>
    <dbReference type="NCBI Taxonomy" id="272210"/>
    <lineage>
        <taxon>Bacteria</taxon>
        <taxon>Bacillati</taxon>
        <taxon>Actinomycetota</taxon>
        <taxon>Actinomycetes</taxon>
        <taxon>Micrococcales</taxon>
        <taxon>Microbacteriaceae</taxon>
        <taxon>Leucobacter</taxon>
    </lineage>
</organism>
<evidence type="ECO:0000256" key="8">
    <source>
        <dbReference type="ARBA" id="ARBA00023235"/>
    </source>
</evidence>
<evidence type="ECO:0000313" key="11">
    <source>
        <dbReference type="EMBL" id="MFD1200945.1"/>
    </source>
</evidence>
<comment type="caution">
    <text evidence="11">The sequence shown here is derived from an EMBL/GenBank/DDBJ whole genome shotgun (WGS) entry which is preliminary data.</text>
</comment>
<feature type="domain" description="N-(5'phosphoribosyl) anthranilate isomerase (PRAI)" evidence="10">
    <location>
        <begin position="3"/>
        <end position="198"/>
    </location>
</feature>
<dbReference type="CDD" id="cd00405">
    <property type="entry name" value="PRAI"/>
    <property type="match status" value="1"/>
</dbReference>
<keyword evidence="12" id="KW-1185">Reference proteome</keyword>
<dbReference type="HAMAP" id="MF_00135">
    <property type="entry name" value="PRAI"/>
    <property type="match status" value="1"/>
</dbReference>
<evidence type="ECO:0000256" key="3">
    <source>
        <dbReference type="ARBA" id="ARBA00012572"/>
    </source>
</evidence>
<dbReference type="EMBL" id="JBHTLY010000001">
    <property type="protein sequence ID" value="MFD1200945.1"/>
    <property type="molecule type" value="Genomic_DNA"/>
</dbReference>